<dbReference type="Proteomes" id="UP000784294">
    <property type="component" value="Unassembled WGS sequence"/>
</dbReference>
<comment type="caution">
    <text evidence="1">The sequence shown here is derived from an EMBL/GenBank/DDBJ whole genome shotgun (WGS) entry which is preliminary data.</text>
</comment>
<evidence type="ECO:0000313" key="2">
    <source>
        <dbReference type="Proteomes" id="UP000784294"/>
    </source>
</evidence>
<sequence length="136" mass="14464">MGSSRHHNPGRLAAPFQCNGLSPPNVNLSTGSTTLFCLSSGFNLSSEEGREGICHILDFVEAESSPLTKLLCSDKRNSGKGEQEMNDIVMPESLTSCVNGTFHINQSQDGFSKSESSMLISPLKLTTSTTHAADTG</sequence>
<name>A0A448X6W1_9PLAT</name>
<reference evidence="1" key="1">
    <citation type="submission" date="2018-11" db="EMBL/GenBank/DDBJ databases">
        <authorList>
            <consortium name="Pathogen Informatics"/>
        </authorList>
    </citation>
    <scope>NUCLEOTIDE SEQUENCE</scope>
</reference>
<evidence type="ECO:0000313" key="1">
    <source>
        <dbReference type="EMBL" id="VEL29520.1"/>
    </source>
</evidence>
<keyword evidence="2" id="KW-1185">Reference proteome</keyword>
<protein>
    <submittedName>
        <fullName evidence="1">Uncharacterized protein</fullName>
    </submittedName>
</protein>
<dbReference type="EMBL" id="CAAALY010103924">
    <property type="protein sequence ID" value="VEL29520.1"/>
    <property type="molecule type" value="Genomic_DNA"/>
</dbReference>
<accession>A0A448X6W1</accession>
<proteinExistence type="predicted"/>
<dbReference type="AlphaFoldDB" id="A0A448X6W1"/>
<gene>
    <name evidence="1" type="ORF">PXEA_LOCUS22960</name>
</gene>
<organism evidence="1 2">
    <name type="scientific">Protopolystoma xenopodis</name>
    <dbReference type="NCBI Taxonomy" id="117903"/>
    <lineage>
        <taxon>Eukaryota</taxon>
        <taxon>Metazoa</taxon>
        <taxon>Spiralia</taxon>
        <taxon>Lophotrochozoa</taxon>
        <taxon>Platyhelminthes</taxon>
        <taxon>Monogenea</taxon>
        <taxon>Polyopisthocotylea</taxon>
        <taxon>Polystomatidea</taxon>
        <taxon>Polystomatidae</taxon>
        <taxon>Protopolystoma</taxon>
    </lineage>
</organism>